<organism evidence="3 4">
    <name type="scientific">Inmirania thermothiophila</name>
    <dbReference type="NCBI Taxonomy" id="1750597"/>
    <lineage>
        <taxon>Bacteria</taxon>
        <taxon>Pseudomonadati</taxon>
        <taxon>Pseudomonadota</taxon>
        <taxon>Gammaproteobacteria</taxon>
        <taxon>Chromatiales</taxon>
        <taxon>Ectothiorhodospiraceae</taxon>
        <taxon>Inmirania</taxon>
    </lineage>
</organism>
<keyword evidence="1" id="KW-0812">Transmembrane</keyword>
<feature type="transmembrane region" description="Helical" evidence="1">
    <location>
        <begin position="123"/>
        <end position="145"/>
    </location>
</feature>
<feature type="domain" description="Copper resistance protein D" evidence="2">
    <location>
        <begin position="44"/>
        <end position="144"/>
    </location>
</feature>
<dbReference type="EMBL" id="RJVI01000003">
    <property type="protein sequence ID" value="ROR29534.1"/>
    <property type="molecule type" value="Genomic_DNA"/>
</dbReference>
<keyword evidence="4" id="KW-1185">Reference proteome</keyword>
<dbReference type="RefSeq" id="WP_245995273.1">
    <property type="nucleotide sequence ID" value="NZ_RJVI01000003.1"/>
</dbReference>
<accession>A0A3N1XSB9</accession>
<protein>
    <submittedName>
        <fullName evidence="3">Putative membrane protein</fullName>
    </submittedName>
</protein>
<evidence type="ECO:0000313" key="3">
    <source>
        <dbReference type="EMBL" id="ROR29534.1"/>
    </source>
</evidence>
<name>A0A3N1XSB9_9GAMM</name>
<dbReference type="Proteomes" id="UP000276634">
    <property type="component" value="Unassembled WGS sequence"/>
</dbReference>
<feature type="transmembrane region" description="Helical" evidence="1">
    <location>
        <begin position="86"/>
        <end position="103"/>
    </location>
</feature>
<dbReference type="Pfam" id="PF05425">
    <property type="entry name" value="CopD"/>
    <property type="match status" value="1"/>
</dbReference>
<dbReference type="AlphaFoldDB" id="A0A3N1XSB9"/>
<evidence type="ECO:0000313" key="4">
    <source>
        <dbReference type="Proteomes" id="UP000276634"/>
    </source>
</evidence>
<proteinExistence type="predicted"/>
<evidence type="ECO:0000259" key="2">
    <source>
        <dbReference type="Pfam" id="PF05425"/>
    </source>
</evidence>
<reference evidence="3 4" key="1">
    <citation type="submission" date="2018-11" db="EMBL/GenBank/DDBJ databases">
        <title>Genomic Encyclopedia of Type Strains, Phase IV (KMG-IV): sequencing the most valuable type-strain genomes for metagenomic binning, comparative biology and taxonomic classification.</title>
        <authorList>
            <person name="Goeker M."/>
        </authorList>
    </citation>
    <scope>NUCLEOTIDE SEQUENCE [LARGE SCALE GENOMIC DNA]</scope>
    <source>
        <strain evidence="3 4">DSM 100275</strain>
    </source>
</reference>
<evidence type="ECO:0000256" key="1">
    <source>
        <dbReference type="SAM" id="Phobius"/>
    </source>
</evidence>
<dbReference type="GO" id="GO:0016020">
    <property type="term" value="C:membrane"/>
    <property type="evidence" value="ECO:0007669"/>
    <property type="project" value="InterPro"/>
</dbReference>
<sequence length="149" mass="15936">MAVALALHLLAAVVWVGGMFFAYLVLRPAAAALEPPVRIALWREVLGRFFRWVWGAVLVLPLTGYWMVAALGGLAHARWPVHAMQAVGWLMIALFLWLQARPWPALRAAAAAGDWPAAGAALARVRAVVALNLALGLALAAIGALGRYL</sequence>
<comment type="caution">
    <text evidence="3">The sequence shown here is derived from an EMBL/GenBank/DDBJ whole genome shotgun (WGS) entry which is preliminary data.</text>
</comment>
<keyword evidence="1" id="KW-0472">Membrane</keyword>
<dbReference type="InterPro" id="IPR008457">
    <property type="entry name" value="Cu-R_CopD_dom"/>
</dbReference>
<feature type="transmembrane region" description="Helical" evidence="1">
    <location>
        <begin position="52"/>
        <end position="74"/>
    </location>
</feature>
<keyword evidence="1" id="KW-1133">Transmembrane helix</keyword>
<gene>
    <name evidence="3" type="ORF">EDC57_2204</name>
</gene>